<evidence type="ECO:0000256" key="5">
    <source>
        <dbReference type="ARBA" id="ARBA00023186"/>
    </source>
</evidence>
<feature type="binding site" evidence="6 7">
    <location>
        <position position="17"/>
    </location>
    <ligand>
        <name>Zn(2+)</name>
        <dbReference type="ChEBI" id="CHEBI:29105"/>
    </ligand>
</feature>
<evidence type="ECO:0000256" key="4">
    <source>
        <dbReference type="ARBA" id="ARBA00022840"/>
    </source>
</evidence>
<dbReference type="InterPro" id="IPR004487">
    <property type="entry name" value="Clp_protease_ATP-bd_su_ClpX"/>
</dbReference>
<keyword evidence="9" id="KW-0645">Protease</keyword>
<name>A0A5C8ZV34_9GAMM</name>
<dbReference type="GO" id="GO:0008233">
    <property type="term" value="F:peptidase activity"/>
    <property type="evidence" value="ECO:0007669"/>
    <property type="project" value="UniProtKB-KW"/>
</dbReference>
<dbReference type="GO" id="GO:0051082">
    <property type="term" value="F:unfolded protein binding"/>
    <property type="evidence" value="ECO:0007669"/>
    <property type="project" value="UniProtKB-UniRule"/>
</dbReference>
<keyword evidence="9" id="KW-0378">Hydrolase</keyword>
<feature type="binding site" evidence="6 7">
    <location>
        <position position="20"/>
    </location>
    <ligand>
        <name>Zn(2+)</name>
        <dbReference type="ChEBI" id="CHEBI:29105"/>
    </ligand>
</feature>
<evidence type="ECO:0000313" key="10">
    <source>
        <dbReference type="Proteomes" id="UP000321933"/>
    </source>
</evidence>
<proteinExistence type="inferred from homology"/>
<dbReference type="SMART" id="SM00994">
    <property type="entry name" value="zf-C4_ClpX"/>
    <property type="match status" value="1"/>
</dbReference>
<dbReference type="GO" id="GO:0008270">
    <property type="term" value="F:zinc ion binding"/>
    <property type="evidence" value="ECO:0007669"/>
    <property type="project" value="UniProtKB-UniRule"/>
</dbReference>
<dbReference type="Pfam" id="PF10431">
    <property type="entry name" value="ClpB_D2-small"/>
    <property type="match status" value="1"/>
</dbReference>
<dbReference type="Proteomes" id="UP000321933">
    <property type="component" value="Unassembled WGS sequence"/>
</dbReference>
<reference evidence="9 10" key="1">
    <citation type="submission" date="2019-08" db="EMBL/GenBank/DDBJ databases">
        <title>Parahaliea maris sp. nov., isolated from the surface seawater.</title>
        <authorList>
            <person name="Liu Y."/>
        </authorList>
    </citation>
    <scope>NUCLEOTIDE SEQUENCE [LARGE SCALE GENOMIC DNA]</scope>
    <source>
        <strain evidence="9 10">S2-26</strain>
    </source>
</reference>
<dbReference type="OrthoDB" id="9804062at2"/>
<feature type="binding site" evidence="6 7">
    <location>
        <position position="39"/>
    </location>
    <ligand>
        <name>Zn(2+)</name>
        <dbReference type="ChEBI" id="CHEBI:29105"/>
    </ligand>
</feature>
<keyword evidence="5 6" id="KW-0143">Chaperone</keyword>
<protein>
    <recommendedName>
        <fullName evidence="6">ATP-dependent Clp protease ATP-binding subunit ClpX</fullName>
    </recommendedName>
</protein>
<dbReference type="InterPro" id="IPR010603">
    <property type="entry name" value="Znf_CppX_C4"/>
</dbReference>
<dbReference type="GO" id="GO:0051301">
    <property type="term" value="P:cell division"/>
    <property type="evidence" value="ECO:0007669"/>
    <property type="project" value="TreeGrafter"/>
</dbReference>
<dbReference type="SUPFAM" id="SSF57716">
    <property type="entry name" value="Glucocorticoid receptor-like (DNA-binding domain)"/>
    <property type="match status" value="1"/>
</dbReference>
<dbReference type="Pfam" id="PF07724">
    <property type="entry name" value="AAA_2"/>
    <property type="match status" value="1"/>
</dbReference>
<dbReference type="Gene3D" id="6.20.220.10">
    <property type="entry name" value="ClpX chaperone, C4-type zinc finger domain"/>
    <property type="match status" value="1"/>
</dbReference>
<comment type="similarity">
    <text evidence="6 7">Belongs to the ClpX chaperone family.</text>
</comment>
<dbReference type="AlphaFoldDB" id="A0A5C8ZV34"/>
<keyword evidence="3 6" id="KW-0862">Zinc</keyword>
<dbReference type="RefSeq" id="WP_148064785.1">
    <property type="nucleotide sequence ID" value="NZ_VRYZ01000005.1"/>
</dbReference>
<dbReference type="Gene3D" id="1.10.8.60">
    <property type="match status" value="1"/>
</dbReference>
<keyword evidence="2 6" id="KW-0547">Nucleotide-binding</keyword>
<comment type="function">
    <text evidence="6">ATP-dependent specificity component of the Clp protease. It directs the protease to specific substrates. Can perform chaperone functions in the absence of ClpP.</text>
</comment>
<evidence type="ECO:0000313" key="9">
    <source>
        <dbReference type="EMBL" id="TXS91131.1"/>
    </source>
</evidence>
<comment type="subunit">
    <text evidence="6">Component of the ClpX-ClpP complex. Forms a hexameric ring that, in the presence of ATP, binds to fourteen ClpP subunits assembled into a disk-like structure with a central cavity, resembling the structure of eukaryotic proteasomes.</text>
</comment>
<feature type="binding site" evidence="6">
    <location>
        <begin position="123"/>
        <end position="130"/>
    </location>
    <ligand>
        <name>ATP</name>
        <dbReference type="ChEBI" id="CHEBI:30616"/>
    </ligand>
</feature>
<dbReference type="SMART" id="SM00382">
    <property type="entry name" value="AAA"/>
    <property type="match status" value="1"/>
</dbReference>
<dbReference type="SMART" id="SM01086">
    <property type="entry name" value="ClpB_D2-small"/>
    <property type="match status" value="1"/>
</dbReference>
<dbReference type="FunFam" id="1.10.8.60:FF:000002">
    <property type="entry name" value="ATP-dependent Clp protease ATP-binding subunit ClpX"/>
    <property type="match status" value="1"/>
</dbReference>
<dbReference type="Pfam" id="PF06689">
    <property type="entry name" value="zf-C4_ClpX"/>
    <property type="match status" value="1"/>
</dbReference>
<dbReference type="GO" id="GO:0140662">
    <property type="term" value="F:ATP-dependent protein folding chaperone"/>
    <property type="evidence" value="ECO:0007669"/>
    <property type="project" value="InterPro"/>
</dbReference>
<feature type="binding site" evidence="6 7">
    <location>
        <position position="42"/>
    </location>
    <ligand>
        <name>Zn(2+)</name>
        <dbReference type="ChEBI" id="CHEBI:29105"/>
    </ligand>
</feature>
<keyword evidence="1 6" id="KW-0479">Metal-binding</keyword>
<sequence>MSDETTKSDDGGKLLYCSFCGKSQHEVRKLIAGPSVFICDECVDLCNDIIREEVQESGSDSQQDRLPVPHEIKAILDEYVIGQQRAKKVLSVAVYNHYKRLRHGQSGREDVELGKSNILLVGPTGSGKTLLAETLARLLDVPFTIADATTLTEAGYVGEDVENIIQKLLQKCDYDVEKAQVGIVYIDEIDKISRKSDNPSITRDVSGEGVQQALLKLIEGTVASVPPQGGRKHPQQEFLQVDTSNILFICGGAFAGLDKVIRNRSEKGGIGFGAEVKSKDESRNVGELLSDLEPDDLVQYGLIPEFVGRLPVIATLEELDVPALVKILTEPKNALTKQYGKLFEMEGVEVDFREDGLRAVAERAMERKTGARGLRSILEGVLLDSMYNIPSRDDVSKVVIDESVIRGDSEPLLVYQNSEPAPRTASKDD</sequence>
<feature type="domain" description="ClpX-type ZB" evidence="8">
    <location>
        <begin position="5"/>
        <end position="58"/>
    </location>
</feature>
<evidence type="ECO:0000256" key="6">
    <source>
        <dbReference type="HAMAP-Rule" id="MF_00175"/>
    </source>
</evidence>
<dbReference type="NCBIfam" id="TIGR00382">
    <property type="entry name" value="clpX"/>
    <property type="match status" value="1"/>
</dbReference>
<dbReference type="InterPro" id="IPR046425">
    <property type="entry name" value="ClpX_bact"/>
</dbReference>
<evidence type="ECO:0000256" key="7">
    <source>
        <dbReference type="PROSITE-ProRule" id="PRU01250"/>
    </source>
</evidence>
<dbReference type="GO" id="GO:0046983">
    <property type="term" value="F:protein dimerization activity"/>
    <property type="evidence" value="ECO:0007669"/>
    <property type="project" value="UniProtKB-UniRule"/>
</dbReference>
<accession>A0A5C8ZV34</accession>
<dbReference type="CDD" id="cd19497">
    <property type="entry name" value="RecA-like_ClpX"/>
    <property type="match status" value="1"/>
</dbReference>
<dbReference type="InterPro" id="IPR027417">
    <property type="entry name" value="P-loop_NTPase"/>
</dbReference>
<dbReference type="PROSITE" id="PS51902">
    <property type="entry name" value="CLPX_ZB"/>
    <property type="match status" value="1"/>
</dbReference>
<evidence type="ECO:0000256" key="3">
    <source>
        <dbReference type="ARBA" id="ARBA00022833"/>
    </source>
</evidence>
<gene>
    <name evidence="6 9" type="primary">clpX</name>
    <name evidence="9" type="ORF">FVW59_13080</name>
</gene>
<dbReference type="GO" id="GO:0016887">
    <property type="term" value="F:ATP hydrolysis activity"/>
    <property type="evidence" value="ECO:0007669"/>
    <property type="project" value="InterPro"/>
</dbReference>
<keyword evidence="10" id="KW-1185">Reference proteome</keyword>
<dbReference type="InterPro" id="IPR050052">
    <property type="entry name" value="ATP-dep_Clp_protease_ClpX"/>
</dbReference>
<dbReference type="GO" id="GO:0051603">
    <property type="term" value="P:proteolysis involved in protein catabolic process"/>
    <property type="evidence" value="ECO:0007669"/>
    <property type="project" value="TreeGrafter"/>
</dbReference>
<keyword evidence="4 6" id="KW-0067">ATP-binding</keyword>
<dbReference type="GO" id="GO:0005524">
    <property type="term" value="F:ATP binding"/>
    <property type="evidence" value="ECO:0007669"/>
    <property type="project" value="UniProtKB-UniRule"/>
</dbReference>
<organism evidence="9 10">
    <name type="scientific">Parahaliea aestuarii</name>
    <dbReference type="NCBI Taxonomy" id="1852021"/>
    <lineage>
        <taxon>Bacteria</taxon>
        <taxon>Pseudomonadati</taxon>
        <taxon>Pseudomonadota</taxon>
        <taxon>Gammaproteobacteria</taxon>
        <taxon>Cellvibrionales</taxon>
        <taxon>Halieaceae</taxon>
        <taxon>Parahaliea</taxon>
    </lineage>
</organism>
<dbReference type="HAMAP" id="MF_00175">
    <property type="entry name" value="ClpX"/>
    <property type="match status" value="1"/>
</dbReference>
<comment type="caution">
    <text evidence="9">The sequence shown here is derived from an EMBL/GenBank/DDBJ whole genome shotgun (WGS) entry which is preliminary data.</text>
</comment>
<dbReference type="NCBIfam" id="NF003745">
    <property type="entry name" value="PRK05342.1"/>
    <property type="match status" value="1"/>
</dbReference>
<dbReference type="PANTHER" id="PTHR48102">
    <property type="entry name" value="ATP-DEPENDENT CLP PROTEASE ATP-BINDING SUBUNIT CLPX-LIKE, MITOCHONDRIAL-RELATED"/>
    <property type="match status" value="1"/>
</dbReference>
<evidence type="ECO:0000256" key="1">
    <source>
        <dbReference type="ARBA" id="ARBA00022723"/>
    </source>
</evidence>
<dbReference type="SUPFAM" id="SSF52540">
    <property type="entry name" value="P-loop containing nucleoside triphosphate hydrolases"/>
    <property type="match status" value="1"/>
</dbReference>
<dbReference type="InterPro" id="IPR019489">
    <property type="entry name" value="Clp_ATPase_C"/>
</dbReference>
<dbReference type="InterPro" id="IPR059188">
    <property type="entry name" value="Znf_CLPX-like"/>
</dbReference>
<dbReference type="InterPro" id="IPR003959">
    <property type="entry name" value="ATPase_AAA_core"/>
</dbReference>
<dbReference type="EMBL" id="VRYZ01000005">
    <property type="protein sequence ID" value="TXS91131.1"/>
    <property type="molecule type" value="Genomic_DNA"/>
</dbReference>
<dbReference type="PANTHER" id="PTHR48102:SF7">
    <property type="entry name" value="ATP-DEPENDENT CLP PROTEASE ATP-BINDING SUBUNIT CLPX-LIKE, MITOCHONDRIAL"/>
    <property type="match status" value="1"/>
</dbReference>
<dbReference type="FunFam" id="3.40.50.300:FF:000005">
    <property type="entry name" value="ATP-dependent Clp protease ATP-binding subunit ClpX"/>
    <property type="match status" value="1"/>
</dbReference>
<dbReference type="GO" id="GO:0009376">
    <property type="term" value="C:HslUV protease complex"/>
    <property type="evidence" value="ECO:0007669"/>
    <property type="project" value="TreeGrafter"/>
</dbReference>
<dbReference type="Gene3D" id="3.40.50.300">
    <property type="entry name" value="P-loop containing nucleotide triphosphate hydrolases"/>
    <property type="match status" value="1"/>
</dbReference>
<dbReference type="InterPro" id="IPR003593">
    <property type="entry name" value="AAA+_ATPase"/>
</dbReference>
<evidence type="ECO:0000256" key="2">
    <source>
        <dbReference type="ARBA" id="ARBA00022741"/>
    </source>
</evidence>
<dbReference type="InterPro" id="IPR038366">
    <property type="entry name" value="Znf_CppX_C4_sf"/>
</dbReference>
<evidence type="ECO:0000259" key="8">
    <source>
        <dbReference type="PROSITE" id="PS51902"/>
    </source>
</evidence>